<name>A0A9C9EP19_UNCW3</name>
<dbReference type="SUPFAM" id="SSF55957">
    <property type="entry name" value="Phosphoglucomutase, C-terminal domain"/>
    <property type="match status" value="1"/>
</dbReference>
<keyword evidence="4 7" id="KW-0479">Metal-binding</keyword>
<evidence type="ECO:0000256" key="4">
    <source>
        <dbReference type="ARBA" id="ARBA00022723"/>
    </source>
</evidence>
<evidence type="ECO:0000313" key="12">
    <source>
        <dbReference type="EMBL" id="HEC79261.1"/>
    </source>
</evidence>
<evidence type="ECO:0000256" key="2">
    <source>
        <dbReference type="ARBA" id="ARBA00010231"/>
    </source>
</evidence>
<feature type="domain" description="Alpha-D-phosphohexomutase alpha/beta/alpha" evidence="10">
    <location>
        <begin position="154"/>
        <end position="250"/>
    </location>
</feature>
<keyword evidence="3" id="KW-0597">Phosphoprotein</keyword>
<gene>
    <name evidence="12" type="primary">glmM</name>
    <name evidence="12" type="ORF">ENI34_09020</name>
</gene>
<dbReference type="Pfam" id="PF00408">
    <property type="entry name" value="PGM_PMM_IV"/>
    <property type="match status" value="1"/>
</dbReference>
<dbReference type="Pfam" id="PF02879">
    <property type="entry name" value="PGM_PMM_II"/>
    <property type="match status" value="1"/>
</dbReference>
<dbReference type="GO" id="GO:0005975">
    <property type="term" value="P:carbohydrate metabolic process"/>
    <property type="evidence" value="ECO:0007669"/>
    <property type="project" value="InterPro"/>
</dbReference>
<dbReference type="SUPFAM" id="SSF53738">
    <property type="entry name" value="Phosphoglucomutase, first 3 domains"/>
    <property type="match status" value="3"/>
</dbReference>
<dbReference type="InterPro" id="IPR016066">
    <property type="entry name" value="A-D-PHexomutase_CS"/>
</dbReference>
<dbReference type="AlphaFoldDB" id="A0A9C9EP19"/>
<evidence type="ECO:0000256" key="3">
    <source>
        <dbReference type="ARBA" id="ARBA00022553"/>
    </source>
</evidence>
<feature type="domain" description="Alpha-D-phosphohexomutase C-terminal" evidence="8">
    <location>
        <begin position="385"/>
        <end position="438"/>
    </location>
</feature>
<accession>A0A9C9EP19</accession>
<dbReference type="InterPro" id="IPR005845">
    <property type="entry name" value="A-D-PHexomutase_a/b/a-II"/>
</dbReference>
<evidence type="ECO:0000256" key="5">
    <source>
        <dbReference type="ARBA" id="ARBA00022842"/>
    </source>
</evidence>
<dbReference type="Pfam" id="PF02878">
    <property type="entry name" value="PGM_PMM_I"/>
    <property type="match status" value="1"/>
</dbReference>
<feature type="domain" description="Alpha-D-phosphohexomutase alpha/beta/alpha" evidence="11">
    <location>
        <begin position="258"/>
        <end position="363"/>
    </location>
</feature>
<comment type="cofactor">
    <cofactor evidence="1">
        <name>Mg(2+)</name>
        <dbReference type="ChEBI" id="CHEBI:18420"/>
    </cofactor>
</comment>
<evidence type="ECO:0000259" key="10">
    <source>
        <dbReference type="Pfam" id="PF02879"/>
    </source>
</evidence>
<evidence type="ECO:0000256" key="1">
    <source>
        <dbReference type="ARBA" id="ARBA00001946"/>
    </source>
</evidence>
<dbReference type="EMBL" id="DRIG01000093">
    <property type="protein sequence ID" value="HEC79261.1"/>
    <property type="molecule type" value="Genomic_DNA"/>
</dbReference>
<dbReference type="PANTHER" id="PTHR43771">
    <property type="entry name" value="PHOSPHOMANNOMUTASE"/>
    <property type="match status" value="1"/>
</dbReference>
<proteinExistence type="inferred from homology"/>
<dbReference type="InterPro" id="IPR024086">
    <property type="entry name" value="GlmM_arc-type"/>
</dbReference>
<comment type="similarity">
    <text evidence="2 7">Belongs to the phosphohexose mutase family.</text>
</comment>
<dbReference type="InterPro" id="IPR005844">
    <property type="entry name" value="A-D-PHexomutase_a/b/a-I"/>
</dbReference>
<comment type="caution">
    <text evidence="12">The sequence shown here is derived from an EMBL/GenBank/DDBJ whole genome shotgun (WGS) entry which is preliminary data.</text>
</comment>
<dbReference type="InterPro" id="IPR005843">
    <property type="entry name" value="A-D-PHexomutase_C"/>
</dbReference>
<evidence type="ECO:0000259" key="11">
    <source>
        <dbReference type="Pfam" id="PF02880"/>
    </source>
</evidence>
<dbReference type="PROSITE" id="PS00710">
    <property type="entry name" value="PGM_PMM"/>
    <property type="match status" value="1"/>
</dbReference>
<evidence type="ECO:0000259" key="8">
    <source>
        <dbReference type="Pfam" id="PF00408"/>
    </source>
</evidence>
<evidence type="ECO:0000256" key="7">
    <source>
        <dbReference type="RuleBase" id="RU004326"/>
    </source>
</evidence>
<dbReference type="Gene3D" id="3.30.310.50">
    <property type="entry name" value="Alpha-D-phosphohexomutase, C-terminal domain"/>
    <property type="match status" value="1"/>
</dbReference>
<organism evidence="12 13">
    <name type="scientific">candidate division WOR-3 bacterium</name>
    <dbReference type="NCBI Taxonomy" id="2052148"/>
    <lineage>
        <taxon>Bacteria</taxon>
        <taxon>Bacteria division WOR-3</taxon>
    </lineage>
</organism>
<dbReference type="Gene3D" id="3.40.120.10">
    <property type="entry name" value="Alpha-D-Glucose-1,6-Bisphosphate, subunit A, domain 3"/>
    <property type="match status" value="3"/>
</dbReference>
<dbReference type="NCBIfam" id="TIGR03990">
    <property type="entry name" value="Arch_GlmM"/>
    <property type="match status" value="1"/>
</dbReference>
<evidence type="ECO:0000313" key="13">
    <source>
        <dbReference type="Proteomes" id="UP000885826"/>
    </source>
</evidence>
<protein>
    <submittedName>
        <fullName evidence="12">Phosphoglucosamine mutase</fullName>
        <ecNumber evidence="12">5.4.2.10</ecNumber>
    </submittedName>
</protein>
<keyword evidence="5 7" id="KW-0460">Magnesium</keyword>
<sequence length="442" mass="49162">MPLIFSISGLRGIVGRDLTPHIIYQYAVLFGRYVKPGRVVVGRDARGSGIAFRDAVIQGLISADCSVVDLGIVPTPTVVFMVKSLKANGGIAVTASHNPSNWNALKFISEEGRFFNGREFKRFKRFIDGRDVYQEISSSGFERSSVDGVGKQITKIKHALRMDSKAGASLRVAVDAVNGAGSIALPELLEALGCRVYRYNCRFSSDFPRGPEPTPENIKGLCRFVKEKGLDLGFACDPDCDRLSVVDEQGRAVGEEKTLVLATDLILSRTKGNVVTNLSTTALMDFITKKYNCRLFRTGVGEANVVAKMLKVNGVIGGEGNGGVIYPRINLTRDALVGAALIIKLLRRRNKRLSEIIDLYPKYYMIKKKVRINAEIFERRKKKIIKKFPGRINTLDGLRITRPDYWLHIRPSQTEPLVRIIGEGVDKRRINGYIREIKEILS</sequence>
<dbReference type="InterPro" id="IPR005841">
    <property type="entry name" value="Alpha-D-phosphohexomutase_SF"/>
</dbReference>
<dbReference type="PANTHER" id="PTHR43771:SF1">
    <property type="entry name" value="PHOSPHOMANNOMUTASE"/>
    <property type="match status" value="1"/>
</dbReference>
<dbReference type="InterPro" id="IPR016055">
    <property type="entry name" value="A-D-PHexomutase_a/b/a-I/II/III"/>
</dbReference>
<dbReference type="GO" id="GO:0008966">
    <property type="term" value="F:phosphoglucosamine mutase activity"/>
    <property type="evidence" value="ECO:0007669"/>
    <property type="project" value="UniProtKB-EC"/>
</dbReference>
<feature type="domain" description="Alpha-D-phosphohexomutase alpha/beta/alpha" evidence="9">
    <location>
        <begin position="4"/>
        <end position="116"/>
    </location>
</feature>
<dbReference type="InterPro" id="IPR036900">
    <property type="entry name" value="A-D-PHexomutase_C_sf"/>
</dbReference>
<dbReference type="GO" id="GO:0000287">
    <property type="term" value="F:magnesium ion binding"/>
    <property type="evidence" value="ECO:0007669"/>
    <property type="project" value="InterPro"/>
</dbReference>
<dbReference type="InterPro" id="IPR005846">
    <property type="entry name" value="A-D-PHexomutase_a/b/a-III"/>
</dbReference>
<dbReference type="Pfam" id="PF02880">
    <property type="entry name" value="PGM_PMM_III"/>
    <property type="match status" value="1"/>
</dbReference>
<dbReference type="EC" id="5.4.2.10" evidence="12"/>
<dbReference type="Proteomes" id="UP000885826">
    <property type="component" value="Unassembled WGS sequence"/>
</dbReference>
<reference evidence="12" key="1">
    <citation type="journal article" date="2020" name="mSystems">
        <title>Genome- and Community-Level Interaction Insights into Carbon Utilization and Element Cycling Functions of Hydrothermarchaeota in Hydrothermal Sediment.</title>
        <authorList>
            <person name="Zhou Z."/>
            <person name="Liu Y."/>
            <person name="Xu W."/>
            <person name="Pan J."/>
            <person name="Luo Z.H."/>
            <person name="Li M."/>
        </authorList>
    </citation>
    <scope>NUCLEOTIDE SEQUENCE</scope>
    <source>
        <strain evidence="12">HyVt-388</strain>
    </source>
</reference>
<dbReference type="PRINTS" id="PR00509">
    <property type="entry name" value="PGMPMM"/>
</dbReference>
<keyword evidence="6 12" id="KW-0413">Isomerase</keyword>
<evidence type="ECO:0000256" key="6">
    <source>
        <dbReference type="ARBA" id="ARBA00023235"/>
    </source>
</evidence>
<evidence type="ECO:0000259" key="9">
    <source>
        <dbReference type="Pfam" id="PF02878"/>
    </source>
</evidence>